<name>A0A6N9TA27_9ALTE</name>
<comment type="subcellular location">
    <subcellularLocation>
        <location evidence="3">Cytoplasm</location>
    </subcellularLocation>
</comment>
<comment type="caution">
    <text evidence="14">The sequence shown here is derived from an EMBL/GenBank/DDBJ whole genome shotgun (WGS) entry which is preliminary data.</text>
</comment>
<reference evidence="14 15" key="1">
    <citation type="submission" date="2020-01" db="EMBL/GenBank/DDBJ databases">
        <title>Genomes of bacteria type strains.</title>
        <authorList>
            <person name="Chen J."/>
            <person name="Zhu S."/>
            <person name="Yang J."/>
        </authorList>
    </citation>
    <scope>NUCLEOTIDE SEQUENCE [LARGE SCALE GENOMIC DNA]</scope>
    <source>
        <strain evidence="14 15">LMG 24078</strain>
    </source>
</reference>
<comment type="similarity">
    <text evidence="4">Belongs to the N-acetylmuramoyl-L-alanine amidase 2 family.</text>
</comment>
<protein>
    <recommendedName>
        <fullName evidence="11">1,6-anhydro-N-acetylmuramyl-L-alanine amidase AmpD</fullName>
        <ecNumber evidence="5">3.5.1.28</ecNumber>
    </recommendedName>
    <alternativeName>
        <fullName evidence="12">N-acetylmuramoyl-L-alanine amidase</fullName>
    </alternativeName>
</protein>
<evidence type="ECO:0000256" key="1">
    <source>
        <dbReference type="ARBA" id="ARBA00001561"/>
    </source>
</evidence>
<accession>A0A6N9TA27</accession>
<dbReference type="InterPro" id="IPR002502">
    <property type="entry name" value="Amidase_domain"/>
</dbReference>
<dbReference type="SUPFAM" id="SSF55846">
    <property type="entry name" value="N-acetylmuramoyl-L-alanine amidase-like"/>
    <property type="match status" value="1"/>
</dbReference>
<evidence type="ECO:0000256" key="6">
    <source>
        <dbReference type="ARBA" id="ARBA00022490"/>
    </source>
</evidence>
<evidence type="ECO:0000259" key="13">
    <source>
        <dbReference type="SMART" id="SM00644"/>
    </source>
</evidence>
<dbReference type="InterPro" id="IPR051206">
    <property type="entry name" value="NAMLAA_amidase_2"/>
</dbReference>
<dbReference type="CDD" id="cd06583">
    <property type="entry name" value="PGRP"/>
    <property type="match status" value="1"/>
</dbReference>
<feature type="domain" description="N-acetylmuramoyl-L-alanine amidase" evidence="13">
    <location>
        <begin position="12"/>
        <end position="163"/>
    </location>
</feature>
<dbReference type="Gene3D" id="3.40.80.10">
    <property type="entry name" value="Peptidoglycan recognition protein-like"/>
    <property type="match status" value="1"/>
</dbReference>
<evidence type="ECO:0000256" key="4">
    <source>
        <dbReference type="ARBA" id="ARBA00007553"/>
    </source>
</evidence>
<comment type="catalytic activity">
    <reaction evidence="1">
        <text>Hydrolyzes the link between N-acetylmuramoyl residues and L-amino acid residues in certain cell-wall glycopeptides.</text>
        <dbReference type="EC" id="3.5.1.28"/>
    </reaction>
</comment>
<gene>
    <name evidence="14" type="primary">ampD</name>
    <name evidence="14" type="ORF">GTQ48_01180</name>
</gene>
<evidence type="ECO:0000313" key="14">
    <source>
        <dbReference type="EMBL" id="NDW14147.1"/>
    </source>
</evidence>
<keyword evidence="7" id="KW-0479">Metal-binding</keyword>
<keyword evidence="15" id="KW-1185">Reference proteome</keyword>
<evidence type="ECO:0000256" key="8">
    <source>
        <dbReference type="ARBA" id="ARBA00022801"/>
    </source>
</evidence>
<keyword evidence="10" id="KW-0961">Cell wall biogenesis/degradation</keyword>
<dbReference type="AlphaFoldDB" id="A0A6N9TA27"/>
<dbReference type="NCBIfam" id="NF008758">
    <property type="entry name" value="PRK11789.1"/>
    <property type="match status" value="1"/>
</dbReference>
<evidence type="ECO:0000256" key="12">
    <source>
        <dbReference type="ARBA" id="ARBA00042615"/>
    </source>
</evidence>
<dbReference type="PANTHER" id="PTHR30417:SF4">
    <property type="entry name" value="1,6-ANHYDRO-N-ACETYLMURAMYL-L-ALANINE AMIDASE AMPD"/>
    <property type="match status" value="1"/>
</dbReference>
<dbReference type="RefSeq" id="WP_163105063.1">
    <property type="nucleotide sequence ID" value="NZ_JAAAWO010000001.1"/>
</dbReference>
<keyword evidence="8 14" id="KW-0378">Hydrolase</keyword>
<dbReference type="InterPro" id="IPR036505">
    <property type="entry name" value="Amidase/PGRP_sf"/>
</dbReference>
<dbReference type="PANTHER" id="PTHR30417">
    <property type="entry name" value="N-ACETYLMURAMOYL-L-ALANINE AMIDASE AMID"/>
    <property type="match status" value="1"/>
</dbReference>
<evidence type="ECO:0000313" key="15">
    <source>
        <dbReference type="Proteomes" id="UP000471381"/>
    </source>
</evidence>
<dbReference type="EC" id="3.5.1.28" evidence="5"/>
<keyword evidence="9" id="KW-0862">Zinc</keyword>
<evidence type="ECO:0000256" key="9">
    <source>
        <dbReference type="ARBA" id="ARBA00022833"/>
    </source>
</evidence>
<dbReference type="GO" id="GO:0009254">
    <property type="term" value="P:peptidoglycan turnover"/>
    <property type="evidence" value="ECO:0007669"/>
    <property type="project" value="TreeGrafter"/>
</dbReference>
<evidence type="ECO:0000256" key="5">
    <source>
        <dbReference type="ARBA" id="ARBA00011901"/>
    </source>
</evidence>
<dbReference type="Pfam" id="PF01510">
    <property type="entry name" value="Amidase_2"/>
    <property type="match status" value="1"/>
</dbReference>
<evidence type="ECO:0000256" key="2">
    <source>
        <dbReference type="ARBA" id="ARBA00001947"/>
    </source>
</evidence>
<organism evidence="14 15">
    <name type="scientific">Alteromonas genovensis</name>
    <dbReference type="NCBI Taxonomy" id="471225"/>
    <lineage>
        <taxon>Bacteria</taxon>
        <taxon>Pseudomonadati</taxon>
        <taxon>Pseudomonadota</taxon>
        <taxon>Gammaproteobacteria</taxon>
        <taxon>Alteromonadales</taxon>
        <taxon>Alteromonadaceae</taxon>
        <taxon>Alteromonas/Salinimonas group</taxon>
        <taxon>Alteromonas</taxon>
    </lineage>
</organism>
<dbReference type="EMBL" id="JAAAWO010000001">
    <property type="protein sequence ID" value="NDW14147.1"/>
    <property type="molecule type" value="Genomic_DNA"/>
</dbReference>
<dbReference type="Proteomes" id="UP000471381">
    <property type="component" value="Unassembled WGS sequence"/>
</dbReference>
<dbReference type="SMART" id="SM00644">
    <property type="entry name" value="Ami_2"/>
    <property type="match status" value="1"/>
</dbReference>
<dbReference type="GO" id="GO:0008745">
    <property type="term" value="F:N-acetylmuramoyl-L-alanine amidase activity"/>
    <property type="evidence" value="ECO:0007669"/>
    <property type="project" value="UniProtKB-EC"/>
</dbReference>
<evidence type="ECO:0000256" key="11">
    <source>
        <dbReference type="ARBA" id="ARBA00039257"/>
    </source>
</evidence>
<dbReference type="GO" id="GO:0071555">
    <property type="term" value="P:cell wall organization"/>
    <property type="evidence" value="ECO:0007669"/>
    <property type="project" value="UniProtKB-KW"/>
</dbReference>
<sequence length="179" mass="20226">MLKYDNATFVPSPHCDARPDDAQVSLLVVHNISLPPSQFGTSGIRDLFMGQLNINEHPFYREIAGLRVSAHCVIYRTGEIEQFVPFNQRAWHAGLSTYQGKSRCNDFSIGIELEGTDTLPFTDEQYTALTKLTHFIVKHYPHISLGRIVGHNDIAPGRKTDPGVAFDWARYRKTLINLL</sequence>
<proteinExistence type="inferred from homology"/>
<evidence type="ECO:0000256" key="3">
    <source>
        <dbReference type="ARBA" id="ARBA00004496"/>
    </source>
</evidence>
<dbReference type="GO" id="GO:0046872">
    <property type="term" value="F:metal ion binding"/>
    <property type="evidence" value="ECO:0007669"/>
    <property type="project" value="UniProtKB-KW"/>
</dbReference>
<dbReference type="GO" id="GO:0009253">
    <property type="term" value="P:peptidoglycan catabolic process"/>
    <property type="evidence" value="ECO:0007669"/>
    <property type="project" value="InterPro"/>
</dbReference>
<evidence type="ECO:0000256" key="10">
    <source>
        <dbReference type="ARBA" id="ARBA00023316"/>
    </source>
</evidence>
<keyword evidence="6" id="KW-0963">Cytoplasm</keyword>
<comment type="cofactor">
    <cofactor evidence="2">
        <name>Zn(2+)</name>
        <dbReference type="ChEBI" id="CHEBI:29105"/>
    </cofactor>
</comment>
<dbReference type="GO" id="GO:0005737">
    <property type="term" value="C:cytoplasm"/>
    <property type="evidence" value="ECO:0007669"/>
    <property type="project" value="UniProtKB-SubCell"/>
</dbReference>
<evidence type="ECO:0000256" key="7">
    <source>
        <dbReference type="ARBA" id="ARBA00022723"/>
    </source>
</evidence>